<dbReference type="eggNOG" id="COG4783">
    <property type="taxonomic scope" value="Bacteria"/>
</dbReference>
<dbReference type="AlphaFoldDB" id="I0IS17"/>
<keyword evidence="3" id="KW-1185">Reference proteome</keyword>
<gene>
    <name evidence="2" type="ordered locus">LFE_2395</name>
</gene>
<accession>I0IS17</accession>
<keyword evidence="1" id="KW-0732">Signal</keyword>
<dbReference type="OrthoDB" id="9780183at2"/>
<dbReference type="PATRIC" id="fig|1162668.3.peg.2849"/>
<dbReference type="HOGENOM" id="CLU_1223477_0_0_0"/>
<proteinExistence type="predicted"/>
<evidence type="ECO:0000313" key="2">
    <source>
        <dbReference type="EMBL" id="BAM08066.1"/>
    </source>
</evidence>
<protein>
    <submittedName>
        <fullName evidence="2">Uncharacterized protein</fullName>
    </submittedName>
</protein>
<dbReference type="KEGG" id="lfc:LFE_2395"/>
<dbReference type="PROSITE" id="PS51257">
    <property type="entry name" value="PROKAR_LIPOPROTEIN"/>
    <property type="match status" value="1"/>
</dbReference>
<dbReference type="SUPFAM" id="SSF48452">
    <property type="entry name" value="TPR-like"/>
    <property type="match status" value="1"/>
</dbReference>
<name>I0IS17_LEPFC</name>
<dbReference type="RefSeq" id="WP_014450549.1">
    <property type="nucleotide sequence ID" value="NC_017094.1"/>
</dbReference>
<sequence>MNTKKMERKILYRAFFGCLILFSVLSGCAETPTKTESAYLFERDGYKAYQDHRWVEAEKDYRQASNLDPLNLKYRNNLSIILHREGKEREAGKILELGQMENSPAGEHILISRAHTLLERHQYPQAKEILDGMRFSRSWPTGFKRLMAYADIRTGHYGEASILLHEIIQKRPRDPVVLGYLSIVYKKEGAESLAQKNFQRALELSRSSRFRKSLALLFNETDSGSKNAP</sequence>
<reference evidence="2 3" key="1">
    <citation type="journal article" date="2012" name="J. Bacteriol.">
        <title>Complete Genome Sequence of Leptospirillum ferrooxidans Strain C2-3, Isolated from a Fresh Volcanic Ash Deposit on the Island of Miyake, Japan.</title>
        <authorList>
            <person name="Fujimura R."/>
            <person name="Sato Y."/>
            <person name="Nishizawa T."/>
            <person name="Oshima K."/>
            <person name="Kim S.-W."/>
            <person name="Hattori M."/>
            <person name="Kamijo T."/>
            <person name="Ohta H."/>
        </authorList>
    </citation>
    <scope>NUCLEOTIDE SEQUENCE [LARGE SCALE GENOMIC DNA]</scope>
    <source>
        <strain evidence="2 3">C2-3</strain>
    </source>
</reference>
<dbReference type="InterPro" id="IPR011990">
    <property type="entry name" value="TPR-like_helical_dom_sf"/>
</dbReference>
<dbReference type="Gene3D" id="1.25.40.10">
    <property type="entry name" value="Tetratricopeptide repeat domain"/>
    <property type="match status" value="2"/>
</dbReference>
<dbReference type="STRING" id="1162668.LFE_2395"/>
<organism evidence="2 3">
    <name type="scientific">Leptospirillum ferrooxidans (strain C2-3)</name>
    <dbReference type="NCBI Taxonomy" id="1162668"/>
    <lineage>
        <taxon>Bacteria</taxon>
        <taxon>Pseudomonadati</taxon>
        <taxon>Nitrospirota</taxon>
        <taxon>Nitrospiria</taxon>
        <taxon>Nitrospirales</taxon>
        <taxon>Nitrospiraceae</taxon>
        <taxon>Leptospirillum</taxon>
    </lineage>
</organism>
<feature type="signal peptide" evidence="1">
    <location>
        <begin position="1"/>
        <end position="29"/>
    </location>
</feature>
<evidence type="ECO:0000313" key="3">
    <source>
        <dbReference type="Proteomes" id="UP000007382"/>
    </source>
</evidence>
<feature type="chain" id="PRO_5003629424" evidence="1">
    <location>
        <begin position="30"/>
        <end position="229"/>
    </location>
</feature>
<dbReference type="EMBL" id="AP012342">
    <property type="protein sequence ID" value="BAM08066.1"/>
    <property type="molecule type" value="Genomic_DNA"/>
</dbReference>
<reference evidence="3" key="2">
    <citation type="submission" date="2012-03" db="EMBL/GenBank/DDBJ databases">
        <title>The complete genome sequence of the pioneer microbe on fresh volcanic deposit, Leptospirillum ferrooxidans strain C2-3.</title>
        <authorList>
            <person name="Fujimura R."/>
            <person name="Sato Y."/>
            <person name="Nishizawa T."/>
            <person name="Nanba K."/>
            <person name="Oshima K."/>
            <person name="Hattori M."/>
            <person name="Kamijo T."/>
            <person name="Ohta H."/>
        </authorList>
    </citation>
    <scope>NUCLEOTIDE SEQUENCE [LARGE SCALE GENOMIC DNA]</scope>
    <source>
        <strain evidence="3">C2-3</strain>
    </source>
</reference>
<evidence type="ECO:0000256" key="1">
    <source>
        <dbReference type="SAM" id="SignalP"/>
    </source>
</evidence>
<dbReference type="Proteomes" id="UP000007382">
    <property type="component" value="Chromosome"/>
</dbReference>